<evidence type="ECO:0000256" key="1">
    <source>
        <dbReference type="ARBA" id="ARBA00001947"/>
    </source>
</evidence>
<dbReference type="InterPro" id="IPR029752">
    <property type="entry name" value="D-isomer_DH_CS1"/>
</dbReference>
<sequence>MTAHTLTTFRYDAASGNFTKKTTQRTLGLNEIKVRVTHSGICYTDVHAKEKACGLGHEGVGLVTDLGANVTSMKIGDRVGWGWLRSSCGHCPVCVDGYRQYCAQASGFAFCDHEQGAFADFHIIDANFAYHIPAEIPSWQAGVFMCAGASTYEALDAAGTKPHHRVGIVGLGGLGHMAVLFARAMGCAITVFSGSPAKAESKARDAFQLGADELRVLNDIDTAIRPDSNTERTNNASKSQIDILLICANETPDLEKILPFLARRATIVLMSIQQKPLVIPYMPFILPGHRLIASTEASRQNHLAMIQFAARHKITPWIERFSMTENGLKNAFDRLESGEMRYRGVLEMPAVGV</sequence>
<keyword evidence="2 5" id="KW-0479">Metal-binding</keyword>
<evidence type="ECO:0000259" key="7">
    <source>
        <dbReference type="Pfam" id="PF08240"/>
    </source>
</evidence>
<accession>A0A9P8FXP6</accession>
<dbReference type="GO" id="GO:0016616">
    <property type="term" value="F:oxidoreductase activity, acting on the CH-OH group of donors, NAD or NADP as acceptor"/>
    <property type="evidence" value="ECO:0007669"/>
    <property type="project" value="InterPro"/>
</dbReference>
<keyword evidence="9" id="KW-1185">Reference proteome</keyword>
<dbReference type="CDD" id="cd05283">
    <property type="entry name" value="CAD1"/>
    <property type="match status" value="1"/>
</dbReference>
<feature type="domain" description="Alcohol dehydrogenase-like C-terminal" evidence="6">
    <location>
        <begin position="173"/>
        <end position="309"/>
    </location>
</feature>
<protein>
    <submittedName>
        <fullName evidence="8">GroES-like protein</fullName>
    </submittedName>
</protein>
<dbReference type="PROSITE" id="PS00065">
    <property type="entry name" value="D_2_HYDROXYACID_DH_1"/>
    <property type="match status" value="1"/>
</dbReference>
<evidence type="ECO:0000256" key="3">
    <source>
        <dbReference type="ARBA" id="ARBA00022833"/>
    </source>
</evidence>
<evidence type="ECO:0000256" key="4">
    <source>
        <dbReference type="ARBA" id="ARBA00023002"/>
    </source>
</evidence>
<dbReference type="FunFam" id="3.40.50.720:FF:000022">
    <property type="entry name" value="Cinnamyl alcohol dehydrogenase"/>
    <property type="match status" value="1"/>
</dbReference>
<reference evidence="8" key="1">
    <citation type="journal article" date="2021" name="J Fungi (Basel)">
        <title>Virulence traits and population genomics of the black yeast Aureobasidium melanogenum.</title>
        <authorList>
            <person name="Cernosa A."/>
            <person name="Sun X."/>
            <person name="Gostincar C."/>
            <person name="Fang C."/>
            <person name="Gunde-Cimerman N."/>
            <person name="Song Z."/>
        </authorList>
    </citation>
    <scope>NUCLEOTIDE SEQUENCE</scope>
    <source>
        <strain evidence="8">EXF-9298</strain>
    </source>
</reference>
<evidence type="ECO:0000256" key="2">
    <source>
        <dbReference type="ARBA" id="ARBA00022723"/>
    </source>
</evidence>
<dbReference type="Proteomes" id="UP000729357">
    <property type="component" value="Unassembled WGS sequence"/>
</dbReference>
<dbReference type="SUPFAM" id="SSF50129">
    <property type="entry name" value="GroES-like"/>
    <property type="match status" value="1"/>
</dbReference>
<dbReference type="InterPro" id="IPR036291">
    <property type="entry name" value="NAD(P)-bd_dom_sf"/>
</dbReference>
<feature type="domain" description="Alcohol dehydrogenase-like N-terminal" evidence="7">
    <location>
        <begin position="30"/>
        <end position="133"/>
    </location>
</feature>
<dbReference type="InterPro" id="IPR002328">
    <property type="entry name" value="ADH_Zn_CS"/>
</dbReference>
<dbReference type="InterPro" id="IPR011032">
    <property type="entry name" value="GroES-like_sf"/>
</dbReference>
<dbReference type="Pfam" id="PF08240">
    <property type="entry name" value="ADH_N"/>
    <property type="match status" value="1"/>
</dbReference>
<gene>
    <name evidence="8" type="ORF">KCU98_g5055</name>
</gene>
<keyword evidence="4" id="KW-0560">Oxidoreductase</keyword>
<reference evidence="8" key="2">
    <citation type="submission" date="2021-08" db="EMBL/GenBank/DDBJ databases">
        <authorList>
            <person name="Gostincar C."/>
            <person name="Sun X."/>
            <person name="Song Z."/>
            <person name="Gunde-Cimerman N."/>
        </authorList>
    </citation>
    <scope>NUCLEOTIDE SEQUENCE</scope>
    <source>
        <strain evidence="8">EXF-9298</strain>
    </source>
</reference>
<dbReference type="Gene3D" id="3.40.50.720">
    <property type="entry name" value="NAD(P)-binding Rossmann-like Domain"/>
    <property type="match status" value="1"/>
</dbReference>
<dbReference type="InterPro" id="IPR013149">
    <property type="entry name" value="ADH-like_C"/>
</dbReference>
<proteinExistence type="inferred from homology"/>
<dbReference type="Gene3D" id="3.90.180.10">
    <property type="entry name" value="Medium-chain alcohol dehydrogenases, catalytic domain"/>
    <property type="match status" value="1"/>
</dbReference>
<organism evidence="8 9">
    <name type="scientific">Aureobasidium melanogenum</name>
    <name type="common">Aureobasidium pullulans var. melanogenum</name>
    <dbReference type="NCBI Taxonomy" id="46634"/>
    <lineage>
        <taxon>Eukaryota</taxon>
        <taxon>Fungi</taxon>
        <taxon>Dikarya</taxon>
        <taxon>Ascomycota</taxon>
        <taxon>Pezizomycotina</taxon>
        <taxon>Dothideomycetes</taxon>
        <taxon>Dothideomycetidae</taxon>
        <taxon>Dothideales</taxon>
        <taxon>Saccotheciaceae</taxon>
        <taxon>Aureobasidium</taxon>
    </lineage>
</organism>
<dbReference type="InterPro" id="IPR047109">
    <property type="entry name" value="CAD-like"/>
</dbReference>
<dbReference type="PROSITE" id="PS00059">
    <property type="entry name" value="ADH_ZINC"/>
    <property type="match status" value="1"/>
</dbReference>
<evidence type="ECO:0000256" key="5">
    <source>
        <dbReference type="RuleBase" id="RU361277"/>
    </source>
</evidence>
<dbReference type="GO" id="GO:0008270">
    <property type="term" value="F:zinc ion binding"/>
    <property type="evidence" value="ECO:0007669"/>
    <property type="project" value="InterPro"/>
</dbReference>
<evidence type="ECO:0000313" key="9">
    <source>
        <dbReference type="Proteomes" id="UP000729357"/>
    </source>
</evidence>
<comment type="caution">
    <text evidence="8">The sequence shown here is derived from an EMBL/GenBank/DDBJ whole genome shotgun (WGS) entry which is preliminary data.</text>
</comment>
<evidence type="ECO:0000259" key="6">
    <source>
        <dbReference type="Pfam" id="PF00107"/>
    </source>
</evidence>
<comment type="similarity">
    <text evidence="5">Belongs to the zinc-containing alcohol dehydrogenase family.</text>
</comment>
<name>A0A9P8FXP6_AURME</name>
<dbReference type="EMBL" id="JAHFXS010000439">
    <property type="protein sequence ID" value="KAG9984947.1"/>
    <property type="molecule type" value="Genomic_DNA"/>
</dbReference>
<feature type="non-terminal residue" evidence="8">
    <location>
        <position position="1"/>
    </location>
</feature>
<comment type="cofactor">
    <cofactor evidence="1 5">
        <name>Zn(2+)</name>
        <dbReference type="ChEBI" id="CHEBI:29105"/>
    </cofactor>
</comment>
<evidence type="ECO:0000313" key="8">
    <source>
        <dbReference type="EMBL" id="KAG9984947.1"/>
    </source>
</evidence>
<dbReference type="Pfam" id="PF00107">
    <property type="entry name" value="ADH_zinc_N"/>
    <property type="match status" value="1"/>
</dbReference>
<dbReference type="InterPro" id="IPR013154">
    <property type="entry name" value="ADH-like_N"/>
</dbReference>
<dbReference type="SUPFAM" id="SSF51735">
    <property type="entry name" value="NAD(P)-binding Rossmann-fold domains"/>
    <property type="match status" value="1"/>
</dbReference>
<dbReference type="PANTHER" id="PTHR42683">
    <property type="entry name" value="ALDEHYDE REDUCTASE"/>
    <property type="match status" value="1"/>
</dbReference>
<dbReference type="AlphaFoldDB" id="A0A9P8FXP6"/>
<keyword evidence="3 5" id="KW-0862">Zinc</keyword>